<comment type="similarity">
    <text evidence="1">Belongs to the low molecular weight phosphotyrosine protein phosphatase family.</text>
</comment>
<dbReference type="Proteomes" id="UP000234145">
    <property type="component" value="Unassembled WGS sequence"/>
</dbReference>
<keyword evidence="3" id="KW-0904">Protein phosphatase</keyword>
<dbReference type="EMBL" id="PFMS01000063">
    <property type="protein sequence ID" value="PIZ16016.1"/>
    <property type="molecule type" value="Genomic_DNA"/>
</dbReference>
<evidence type="ECO:0000259" key="5">
    <source>
        <dbReference type="SMART" id="SM00226"/>
    </source>
</evidence>
<dbReference type="Gene3D" id="3.40.50.2300">
    <property type="match status" value="1"/>
</dbReference>
<dbReference type="GO" id="GO:0004725">
    <property type="term" value="F:protein tyrosine phosphatase activity"/>
    <property type="evidence" value="ECO:0007669"/>
    <property type="project" value="InterPro"/>
</dbReference>
<dbReference type="AlphaFoldDB" id="A0A2H9PBA5"/>
<keyword evidence="2" id="KW-0378">Hydrolase</keyword>
<reference evidence="7" key="1">
    <citation type="submission" date="2017-09" db="EMBL/GenBank/DDBJ databases">
        <title>Depth-based differentiation of microbial function through sediment-hosted aquifers and enrichment of novel symbionts in the deep terrestrial subsurface.</title>
        <authorList>
            <person name="Probst A.J."/>
            <person name="Ladd B."/>
            <person name="Jarett J.K."/>
            <person name="Geller-Mcgrath D.E."/>
            <person name="Sieber C.M.K."/>
            <person name="Emerson J.B."/>
            <person name="Anantharaman K."/>
            <person name="Thomas B.C."/>
            <person name="Malmstrom R."/>
            <person name="Stieglmeier M."/>
            <person name="Klingl A."/>
            <person name="Woyke T."/>
            <person name="Ryan C.M."/>
            <person name="Banfield J.F."/>
        </authorList>
    </citation>
    <scope>NUCLEOTIDE SEQUENCE [LARGE SCALE GENOMIC DNA]</scope>
</reference>
<name>A0A2H9PBA5_9BACT</name>
<feature type="domain" description="Phosphotyrosine protein phosphatase I" evidence="5">
    <location>
        <begin position="2"/>
        <end position="151"/>
    </location>
</feature>
<dbReference type="InterPro" id="IPR036196">
    <property type="entry name" value="Ptyr_pPase_sf"/>
</dbReference>
<dbReference type="PANTHER" id="PTHR11717">
    <property type="entry name" value="LOW MOLECULAR WEIGHT PROTEIN TYROSINE PHOSPHATASE"/>
    <property type="match status" value="1"/>
</dbReference>
<protein>
    <recommendedName>
        <fullName evidence="5">Phosphotyrosine protein phosphatase I domain-containing protein</fullName>
    </recommendedName>
</protein>
<dbReference type="PRINTS" id="PR00719">
    <property type="entry name" value="LMWPTPASE"/>
</dbReference>
<dbReference type="PANTHER" id="PTHR11717:SF31">
    <property type="entry name" value="LOW MOLECULAR WEIGHT PROTEIN-TYROSINE-PHOSPHATASE ETP-RELATED"/>
    <property type="match status" value="1"/>
</dbReference>
<evidence type="ECO:0000313" key="7">
    <source>
        <dbReference type="Proteomes" id="UP000234145"/>
    </source>
</evidence>
<sequence>MKKILFVCTGNSCRSPMAEGLLEKMFEEKGIQNIEVFSAGINPVPGEPPARDAIEVLRREGVDISNHRGAYITYDLISQADLILVMGKTHKEKILAMGPQVKGRIFLLREFAGDWTEDENLDITDPIGQPISVYEKCLLEIKNALKKALPKIIEMVEEPDGNSNRK</sequence>
<dbReference type="CDD" id="cd16344">
    <property type="entry name" value="LMWPAP"/>
    <property type="match status" value="1"/>
</dbReference>
<dbReference type="InterPro" id="IPR023485">
    <property type="entry name" value="Ptyr_pPase"/>
</dbReference>
<dbReference type="InterPro" id="IPR017867">
    <property type="entry name" value="Tyr_phospatase_low_mol_wt"/>
</dbReference>
<dbReference type="Pfam" id="PF01451">
    <property type="entry name" value="LMWPc"/>
    <property type="match status" value="1"/>
</dbReference>
<comment type="caution">
    <text evidence="6">The sequence shown here is derived from an EMBL/GenBank/DDBJ whole genome shotgun (WGS) entry which is preliminary data.</text>
</comment>
<dbReference type="SUPFAM" id="SSF52788">
    <property type="entry name" value="Phosphotyrosine protein phosphatases I"/>
    <property type="match status" value="1"/>
</dbReference>
<dbReference type="InterPro" id="IPR050438">
    <property type="entry name" value="LMW_PTPase"/>
</dbReference>
<evidence type="ECO:0000256" key="2">
    <source>
        <dbReference type="ARBA" id="ARBA00022801"/>
    </source>
</evidence>
<evidence type="ECO:0000256" key="3">
    <source>
        <dbReference type="ARBA" id="ARBA00022912"/>
    </source>
</evidence>
<evidence type="ECO:0000256" key="1">
    <source>
        <dbReference type="ARBA" id="ARBA00011063"/>
    </source>
</evidence>
<evidence type="ECO:0000256" key="4">
    <source>
        <dbReference type="PIRSR" id="PIRSR617867-1"/>
    </source>
</evidence>
<evidence type="ECO:0000313" key="6">
    <source>
        <dbReference type="EMBL" id="PIZ16016.1"/>
    </source>
</evidence>
<gene>
    <name evidence="6" type="ORF">COY51_03765</name>
</gene>
<feature type="active site" evidence="4">
    <location>
        <position position="14"/>
    </location>
</feature>
<dbReference type="SMART" id="SM00226">
    <property type="entry name" value="LMWPc"/>
    <property type="match status" value="1"/>
</dbReference>
<organism evidence="6 7">
    <name type="scientific">Candidatus Desantisbacteria bacterium CG_4_10_14_0_8_um_filter_39_17</name>
    <dbReference type="NCBI Taxonomy" id="1974542"/>
    <lineage>
        <taxon>Bacteria</taxon>
        <taxon>Candidatus Desantisiibacteriota</taxon>
    </lineage>
</organism>
<accession>A0A2H9PBA5</accession>
<proteinExistence type="inferred from homology"/>
<feature type="active site" description="Proton donor" evidence="4">
    <location>
        <position position="125"/>
    </location>
</feature>
<feature type="active site" description="Nucleophile" evidence="4">
    <location>
        <position position="8"/>
    </location>
</feature>